<evidence type="ECO:0000313" key="2">
    <source>
        <dbReference type="EMBL" id="MCC9064894.1"/>
    </source>
</evidence>
<feature type="domain" description="Cyclic nucleotide-binding" evidence="1">
    <location>
        <begin position="23"/>
        <end position="127"/>
    </location>
</feature>
<dbReference type="Pfam" id="PF00027">
    <property type="entry name" value="cNMP_binding"/>
    <property type="match status" value="1"/>
</dbReference>
<accession>A0ABS8MHD9</accession>
<dbReference type="Proteomes" id="UP001430679">
    <property type="component" value="Unassembled WGS sequence"/>
</dbReference>
<protein>
    <submittedName>
        <fullName evidence="2">Crp/Fnr family transcriptional regulator</fullName>
    </submittedName>
</protein>
<dbReference type="SUPFAM" id="SSF51206">
    <property type="entry name" value="cAMP-binding domain-like"/>
    <property type="match status" value="1"/>
</dbReference>
<dbReference type="InterPro" id="IPR000595">
    <property type="entry name" value="cNMP-bd_dom"/>
</dbReference>
<dbReference type="InterPro" id="IPR014710">
    <property type="entry name" value="RmlC-like_jellyroll"/>
</dbReference>
<keyword evidence="3" id="KW-1185">Reference proteome</keyword>
<evidence type="ECO:0000259" key="1">
    <source>
        <dbReference type="PROSITE" id="PS50042"/>
    </source>
</evidence>
<sequence length="203" mass="24032">MNTDIGLADKGSPIEQLIRFFNGYFALNEKECEEVIRLFSQRNIRRKGYILQEGDVCRHYFFIISGCFKMFAVDPAGKEHNLQFAAENDWISDLHSFYSQEPSRMYIEAIEPSIVLQIEHDDLLYLFINYHKFDRNFRIITERKYINFQNRILQNISSTAEERYVSFTKQYPAMINRIPNTQIASYLGITPEFLSKIRKKIVT</sequence>
<gene>
    <name evidence="2" type="ORF">LNP81_17945</name>
</gene>
<reference evidence="2" key="1">
    <citation type="submission" date="2021-11" db="EMBL/GenBank/DDBJ databases">
        <title>Description of novel Flavobacterium species.</title>
        <authorList>
            <person name="Saticioglu I.B."/>
            <person name="Ay H."/>
            <person name="Altun S."/>
            <person name="Duman M."/>
        </authorList>
    </citation>
    <scope>NUCLEOTIDE SEQUENCE</scope>
    <source>
        <strain evidence="2">F-30</strain>
    </source>
</reference>
<dbReference type="RefSeq" id="WP_230038249.1">
    <property type="nucleotide sequence ID" value="NZ_JAJJMM010000001.1"/>
</dbReference>
<dbReference type="InterPro" id="IPR018490">
    <property type="entry name" value="cNMP-bd_dom_sf"/>
</dbReference>
<organism evidence="2 3">
    <name type="scientific">Flavobacterium piscisymbiosum</name>
    <dbReference type="NCBI Taxonomy" id="2893753"/>
    <lineage>
        <taxon>Bacteria</taxon>
        <taxon>Pseudomonadati</taxon>
        <taxon>Bacteroidota</taxon>
        <taxon>Flavobacteriia</taxon>
        <taxon>Flavobacteriales</taxon>
        <taxon>Flavobacteriaceae</taxon>
        <taxon>Flavobacterium</taxon>
    </lineage>
</organism>
<dbReference type="Gene3D" id="2.60.120.10">
    <property type="entry name" value="Jelly Rolls"/>
    <property type="match status" value="1"/>
</dbReference>
<dbReference type="EMBL" id="JAJJMM010000001">
    <property type="protein sequence ID" value="MCC9064894.1"/>
    <property type="molecule type" value="Genomic_DNA"/>
</dbReference>
<evidence type="ECO:0000313" key="3">
    <source>
        <dbReference type="Proteomes" id="UP001430679"/>
    </source>
</evidence>
<dbReference type="CDD" id="cd00038">
    <property type="entry name" value="CAP_ED"/>
    <property type="match status" value="1"/>
</dbReference>
<proteinExistence type="predicted"/>
<comment type="caution">
    <text evidence="2">The sequence shown here is derived from an EMBL/GenBank/DDBJ whole genome shotgun (WGS) entry which is preliminary data.</text>
</comment>
<name>A0ABS8MHD9_9FLAO</name>
<dbReference type="PROSITE" id="PS50042">
    <property type="entry name" value="CNMP_BINDING_3"/>
    <property type="match status" value="1"/>
</dbReference>